<keyword evidence="18" id="KW-1185">Reference proteome</keyword>
<comment type="similarity">
    <text evidence="4">Belongs to the fatty acid desaturase type 1 family.</text>
</comment>
<dbReference type="GO" id="GO:0006665">
    <property type="term" value="P:sphingolipid metabolic process"/>
    <property type="evidence" value="ECO:0007669"/>
    <property type="project" value="UniProtKB-UniPathway"/>
</dbReference>
<dbReference type="InterPro" id="IPR012171">
    <property type="entry name" value="Fatty_acid_desaturase"/>
</dbReference>
<dbReference type="PROSITE" id="PS50255">
    <property type="entry name" value="CYTOCHROME_B5_2"/>
    <property type="match status" value="1"/>
</dbReference>
<dbReference type="EMBL" id="KV429039">
    <property type="protein sequence ID" value="KZT72813.1"/>
    <property type="molecule type" value="Genomic_DNA"/>
</dbReference>
<accession>A0A165T211</accession>
<dbReference type="Pfam" id="PF00173">
    <property type="entry name" value="Cyt-b5"/>
    <property type="match status" value="1"/>
</dbReference>
<dbReference type="OrthoDB" id="260091at2759"/>
<evidence type="ECO:0000256" key="9">
    <source>
        <dbReference type="ARBA" id="ARBA00022723"/>
    </source>
</evidence>
<organism evidence="17 18">
    <name type="scientific">Daedalea quercina L-15889</name>
    <dbReference type="NCBI Taxonomy" id="1314783"/>
    <lineage>
        <taxon>Eukaryota</taxon>
        <taxon>Fungi</taxon>
        <taxon>Dikarya</taxon>
        <taxon>Basidiomycota</taxon>
        <taxon>Agaricomycotina</taxon>
        <taxon>Agaricomycetes</taxon>
        <taxon>Polyporales</taxon>
        <taxon>Fomitopsis</taxon>
    </lineage>
</organism>
<keyword evidence="10" id="KW-0746">Sphingolipid metabolism</keyword>
<reference evidence="17 18" key="1">
    <citation type="journal article" date="2016" name="Mol. Biol. Evol.">
        <title>Comparative Genomics of Early-Diverging Mushroom-Forming Fungi Provides Insights into the Origins of Lignocellulose Decay Capabilities.</title>
        <authorList>
            <person name="Nagy L.G."/>
            <person name="Riley R."/>
            <person name="Tritt A."/>
            <person name="Adam C."/>
            <person name="Daum C."/>
            <person name="Floudas D."/>
            <person name="Sun H."/>
            <person name="Yadav J.S."/>
            <person name="Pangilinan J."/>
            <person name="Larsson K.H."/>
            <person name="Matsuura K."/>
            <person name="Barry K."/>
            <person name="Labutti K."/>
            <person name="Kuo R."/>
            <person name="Ohm R.A."/>
            <person name="Bhattacharya S.S."/>
            <person name="Shirouzu T."/>
            <person name="Yoshinaga Y."/>
            <person name="Martin F.M."/>
            <person name="Grigoriev I.V."/>
            <person name="Hibbett D.S."/>
        </authorList>
    </citation>
    <scope>NUCLEOTIDE SEQUENCE [LARGE SCALE GENOMIC DNA]</scope>
    <source>
        <strain evidence="17 18">L-15889</strain>
    </source>
</reference>
<evidence type="ECO:0000256" key="3">
    <source>
        <dbReference type="ARBA" id="ARBA00004991"/>
    </source>
</evidence>
<evidence type="ECO:0000256" key="6">
    <source>
        <dbReference type="ARBA" id="ARBA00016939"/>
    </source>
</evidence>
<dbReference type="EC" id="1.14.19.18" evidence="5"/>
<evidence type="ECO:0000313" key="18">
    <source>
        <dbReference type="Proteomes" id="UP000076727"/>
    </source>
</evidence>
<dbReference type="PIRSF" id="PIRSF015921">
    <property type="entry name" value="FA_sphinglp_des"/>
    <property type="match status" value="1"/>
</dbReference>
<keyword evidence="14" id="KW-0443">Lipid metabolism</keyword>
<dbReference type="InterPro" id="IPR036400">
    <property type="entry name" value="Cyt_B5-like_heme/steroid_sf"/>
</dbReference>
<evidence type="ECO:0000256" key="11">
    <source>
        <dbReference type="ARBA" id="ARBA00022989"/>
    </source>
</evidence>
<proteinExistence type="inferred from homology"/>
<gene>
    <name evidence="17" type="ORF">DAEQUDRAFT_663404</name>
</gene>
<comment type="subcellular location">
    <subcellularLocation>
        <location evidence="1">Membrane</location>
        <topology evidence="1">Multi-pass membrane protein</topology>
    </subcellularLocation>
</comment>
<keyword evidence="9" id="KW-0479">Metal-binding</keyword>
<dbReference type="Pfam" id="PF00487">
    <property type="entry name" value="FA_desaturase"/>
    <property type="match status" value="1"/>
</dbReference>
<dbReference type="Proteomes" id="UP000076727">
    <property type="component" value="Unassembled WGS sequence"/>
</dbReference>
<dbReference type="CDD" id="cd03506">
    <property type="entry name" value="Delta6-FADS-like"/>
    <property type="match status" value="1"/>
</dbReference>
<evidence type="ECO:0000256" key="8">
    <source>
        <dbReference type="ARBA" id="ARBA00022692"/>
    </source>
</evidence>
<dbReference type="GO" id="GO:0016717">
    <property type="term" value="F:oxidoreductase activity, acting on paired donors, with oxidation of a pair of donors resulting in the reduction of molecular oxygen to two molecules of water"/>
    <property type="evidence" value="ECO:0007669"/>
    <property type="project" value="TreeGrafter"/>
</dbReference>
<dbReference type="GO" id="GO:0016020">
    <property type="term" value="C:membrane"/>
    <property type="evidence" value="ECO:0007669"/>
    <property type="project" value="UniProtKB-SubCell"/>
</dbReference>
<evidence type="ECO:0000256" key="15">
    <source>
        <dbReference type="ARBA" id="ARBA00023136"/>
    </source>
</evidence>
<sequence>MGIPSPLLTRDQIAARILAGETIVIIDNQVIRVPPSWLASHPGGPLAILHFVGRDATDEAHAFHSQDTLKRMNGYVVGTVETGNNGWLPLVPPIMNGWTRRLGQDGKLEWYNEATPVKSSDYTPSAPASEIMLIKKDEGAPSSQGPSLSTLQPPPTALTPKLQAQHSAAYKELHKRITEAGLYETPFLTGYGPEVVRYSLLASFAAFFYSRGWLVPSAICLGFFWQQLTFFVHDLGHLGVTHNWVYDRLIAIFVADFLGGLSVGWWVNNHNVHHLVTNHPTHDPDIQHLPFFAISPIFFNSLYSSYYKRVLVFDAFSKLLISVQHKLYYIVLSLARFNLYRLSYTYLAKTAFEPKRAVGGRWWWWSEIFCLGLFYCWFLRVLKGCGSWQNSLLYLLVSHIAASPVHVQIVLSHFSRSTEDLGVTESFFARQLRTTVDVICSPSIEFVHGGLHLQVTHHLFPRLPRHNLRKASELVKQFAKKQGLEYAEFGFVEGNGDVLGVLKSVSDQMKIMGMVADAEIQEAIKGHD</sequence>
<dbReference type="AlphaFoldDB" id="A0A165T211"/>
<dbReference type="UniPathway" id="UPA00222"/>
<dbReference type="STRING" id="1314783.A0A165T211"/>
<dbReference type="Gene3D" id="3.10.120.10">
    <property type="entry name" value="Cytochrome b5-like heme/steroid binding domain"/>
    <property type="match status" value="1"/>
</dbReference>
<dbReference type="GO" id="GO:0046872">
    <property type="term" value="F:metal ion binding"/>
    <property type="evidence" value="ECO:0007669"/>
    <property type="project" value="UniProtKB-KW"/>
</dbReference>
<feature type="domain" description="Cytochrome b5 heme-binding" evidence="16">
    <location>
        <begin position="5"/>
        <end position="81"/>
    </location>
</feature>
<evidence type="ECO:0000256" key="4">
    <source>
        <dbReference type="ARBA" id="ARBA00009295"/>
    </source>
</evidence>
<evidence type="ECO:0000256" key="2">
    <source>
        <dbReference type="ARBA" id="ARBA00004760"/>
    </source>
</evidence>
<name>A0A165T211_9APHY</name>
<protein>
    <recommendedName>
        <fullName evidence="6">Delta 8-(E)-sphingolipid desaturase</fullName>
        <ecNumber evidence="5">1.14.19.18</ecNumber>
    </recommendedName>
</protein>
<keyword evidence="15" id="KW-0472">Membrane</keyword>
<keyword evidence="13" id="KW-0408">Iron</keyword>
<dbReference type="PANTHER" id="PTHR19353">
    <property type="entry name" value="FATTY ACID DESATURASE 2"/>
    <property type="match status" value="1"/>
</dbReference>
<evidence type="ECO:0000256" key="12">
    <source>
        <dbReference type="ARBA" id="ARBA00023002"/>
    </source>
</evidence>
<evidence type="ECO:0000259" key="16">
    <source>
        <dbReference type="PROSITE" id="PS50255"/>
    </source>
</evidence>
<comment type="pathway">
    <text evidence="2">Lipid metabolism; sphingolipid metabolism.</text>
</comment>
<evidence type="ECO:0000256" key="7">
    <source>
        <dbReference type="ARBA" id="ARBA00022617"/>
    </source>
</evidence>
<dbReference type="InterPro" id="IPR001199">
    <property type="entry name" value="Cyt_B5-like_heme/steroid-bd"/>
</dbReference>
<comment type="pathway">
    <text evidence="3">Sphingolipid metabolism.</text>
</comment>
<dbReference type="SUPFAM" id="SSF55856">
    <property type="entry name" value="Cytochrome b5-like heme/steroid binding domain"/>
    <property type="match status" value="1"/>
</dbReference>
<evidence type="ECO:0000256" key="14">
    <source>
        <dbReference type="ARBA" id="ARBA00023098"/>
    </source>
</evidence>
<evidence type="ECO:0000256" key="1">
    <source>
        <dbReference type="ARBA" id="ARBA00004141"/>
    </source>
</evidence>
<dbReference type="SMART" id="SM01117">
    <property type="entry name" value="Cyt-b5"/>
    <property type="match status" value="1"/>
</dbReference>
<keyword evidence="7" id="KW-0349">Heme</keyword>
<dbReference type="PANTHER" id="PTHR19353:SF30">
    <property type="entry name" value="DELTA 8-(E)-SPHINGOLIPID DESATURASE"/>
    <property type="match status" value="1"/>
</dbReference>
<keyword evidence="11" id="KW-1133">Transmembrane helix</keyword>
<evidence type="ECO:0000313" key="17">
    <source>
        <dbReference type="EMBL" id="KZT72813.1"/>
    </source>
</evidence>
<dbReference type="InterPro" id="IPR005804">
    <property type="entry name" value="FA_desaturase_dom"/>
</dbReference>
<keyword evidence="8" id="KW-0812">Transmembrane</keyword>
<evidence type="ECO:0000256" key="13">
    <source>
        <dbReference type="ARBA" id="ARBA00023004"/>
    </source>
</evidence>
<evidence type="ECO:0000256" key="10">
    <source>
        <dbReference type="ARBA" id="ARBA00022919"/>
    </source>
</evidence>
<keyword evidence="12" id="KW-0560">Oxidoreductase</keyword>
<evidence type="ECO:0000256" key="5">
    <source>
        <dbReference type="ARBA" id="ARBA00012019"/>
    </source>
</evidence>